<keyword evidence="2" id="KW-0472">Membrane</keyword>
<dbReference type="SUPFAM" id="SSF49785">
    <property type="entry name" value="Galactose-binding domain-like"/>
    <property type="match status" value="1"/>
</dbReference>
<feature type="transmembrane region" description="Helical" evidence="2">
    <location>
        <begin position="299"/>
        <end position="322"/>
    </location>
</feature>
<keyword evidence="2" id="KW-1133">Transmembrane helix</keyword>
<evidence type="ECO:0000313" key="6">
    <source>
        <dbReference type="Proteomes" id="UP000608955"/>
    </source>
</evidence>
<feature type="region of interest" description="Disordered" evidence="1">
    <location>
        <begin position="1370"/>
        <end position="1481"/>
    </location>
</feature>
<dbReference type="InterPro" id="IPR008979">
    <property type="entry name" value="Galactose-bd-like_sf"/>
</dbReference>
<feature type="compositionally biased region" description="Pro residues" evidence="1">
    <location>
        <begin position="1384"/>
        <end position="1401"/>
    </location>
</feature>
<evidence type="ECO:0000259" key="4">
    <source>
        <dbReference type="Pfam" id="PF24607"/>
    </source>
</evidence>
<keyword evidence="2" id="KW-0812">Transmembrane</keyword>
<dbReference type="InterPro" id="IPR056997">
    <property type="entry name" value="CBM_AftD"/>
</dbReference>
<evidence type="ECO:0000313" key="5">
    <source>
        <dbReference type="EMBL" id="GHD92477.1"/>
    </source>
</evidence>
<proteinExistence type="predicted"/>
<name>A0A919CX93_9ACTN</name>
<feature type="compositionally biased region" description="Pro residues" evidence="1">
    <location>
        <begin position="1446"/>
        <end position="1455"/>
    </location>
</feature>
<feature type="domain" description="Arabinofuranosyltransferase D third carbohydrate binding module" evidence="4">
    <location>
        <begin position="939"/>
        <end position="1065"/>
    </location>
</feature>
<dbReference type="Pfam" id="PF24607">
    <property type="entry name" value="CBM_AftD"/>
    <property type="match status" value="1"/>
</dbReference>
<evidence type="ECO:0000256" key="2">
    <source>
        <dbReference type="SAM" id="Phobius"/>
    </source>
</evidence>
<gene>
    <name evidence="5" type="ORF">GCM10010508_45620</name>
</gene>
<feature type="transmembrane region" description="Helical" evidence="2">
    <location>
        <begin position="334"/>
        <end position="356"/>
    </location>
</feature>
<feature type="transmembrane region" description="Helical" evidence="2">
    <location>
        <begin position="231"/>
        <end position="248"/>
    </location>
</feature>
<dbReference type="EMBL" id="BMVF01000012">
    <property type="protein sequence ID" value="GHD92477.1"/>
    <property type="molecule type" value="Genomic_DNA"/>
</dbReference>
<feature type="transmembrane region" description="Helical" evidence="2">
    <location>
        <begin position="1346"/>
        <end position="1366"/>
    </location>
</feature>
<feature type="transmembrane region" description="Helical" evidence="2">
    <location>
        <begin position="1316"/>
        <end position="1334"/>
    </location>
</feature>
<dbReference type="GO" id="GO:0016740">
    <property type="term" value="F:transferase activity"/>
    <property type="evidence" value="ECO:0007669"/>
    <property type="project" value="InterPro"/>
</dbReference>
<feature type="transmembrane region" description="Helical" evidence="2">
    <location>
        <begin position="376"/>
        <end position="399"/>
    </location>
</feature>
<dbReference type="InterPro" id="IPR021798">
    <property type="entry name" value="AftD_N"/>
</dbReference>
<feature type="transmembrane region" description="Helical" evidence="2">
    <location>
        <begin position="114"/>
        <end position="131"/>
    </location>
</feature>
<feature type="compositionally biased region" description="Polar residues" evidence="1">
    <location>
        <begin position="805"/>
        <end position="821"/>
    </location>
</feature>
<dbReference type="Proteomes" id="UP000608955">
    <property type="component" value="Unassembled WGS sequence"/>
</dbReference>
<comment type="caution">
    <text evidence="5">The sequence shown here is derived from an EMBL/GenBank/DDBJ whole genome shotgun (WGS) entry which is preliminary data.</text>
</comment>
<dbReference type="RefSeq" id="WP_190179700.1">
    <property type="nucleotide sequence ID" value="NZ_BMVF01000012.1"/>
</dbReference>
<keyword evidence="6" id="KW-1185">Reference proteome</keyword>
<feature type="transmembrane region" description="Helical" evidence="2">
    <location>
        <begin position="143"/>
        <end position="176"/>
    </location>
</feature>
<feature type="transmembrane region" description="Helical" evidence="2">
    <location>
        <begin position="196"/>
        <end position="219"/>
    </location>
</feature>
<protein>
    <submittedName>
        <fullName evidence="5">Coagulation factor 5/8 type</fullName>
    </submittedName>
</protein>
<evidence type="ECO:0000259" key="3">
    <source>
        <dbReference type="Pfam" id="PF11847"/>
    </source>
</evidence>
<feature type="transmembrane region" description="Helical" evidence="2">
    <location>
        <begin position="1282"/>
        <end position="1309"/>
    </location>
</feature>
<feature type="region of interest" description="Disordered" evidence="1">
    <location>
        <begin position="1"/>
        <end position="25"/>
    </location>
</feature>
<dbReference type="Gene3D" id="2.60.120.260">
    <property type="entry name" value="Galactose-binding domain-like"/>
    <property type="match status" value="2"/>
</dbReference>
<feature type="transmembrane region" description="Helical" evidence="2">
    <location>
        <begin position="411"/>
        <end position="430"/>
    </location>
</feature>
<feature type="region of interest" description="Disordered" evidence="1">
    <location>
        <begin position="802"/>
        <end position="822"/>
    </location>
</feature>
<dbReference type="Pfam" id="PF11847">
    <property type="entry name" value="GT-C_AftD"/>
    <property type="match status" value="1"/>
</dbReference>
<evidence type="ECO:0000256" key="1">
    <source>
        <dbReference type="SAM" id="MobiDB-lite"/>
    </source>
</evidence>
<feature type="domain" description="Alpha-(1-&gt;3)-arabinofuranosyltransferase N-terminal GT-C" evidence="3">
    <location>
        <begin position="38"/>
        <end position="692"/>
    </location>
</feature>
<sequence length="1481" mass="154499">MTTTVQASPPAAGPTTAVRQDPPRGPRSRRALLGFWAVVLVLLLAVHPGRQTFDTKLGVTTDPGRFLSGLGQLWHDQGSFGGIQDQYAGYLWPMLPYYWLAHAVRLPVWLAERLWMSLIVSAAFWGALRLAERLGVGSRASRLVGAVAYALWPLFTTVVGSTSAAALPGALLPWVLLPLADRRYTARVAALRSALLVPFMGGVNAAATLASLLPVGLYLLSRPPGPRRRRLLAWWAPAVVAATAWWWIPLLLLGAHGENFLAYVETSQTTTATISAAEALRGAGNWVAYLHFGQAWLPAGWTVASSVTVIVCSALAAGLGLAGLARRDMPERRWLVLTVLTVAPVVLAGYGGALGAPFHSVVQDWLNGPLAPFRNIYKFQTGLASALALGLTHLVGVAAEERGARPVRGRRLAPLFAAVLALPGLAWPYLNGSILNPGSFTALPAYWSATADWLHTYSPDSRALVVPATAHGLYTWGSPIDEPLDVLAESRWAERDFVPFGTPGNRRAMDAVEQALTSGADVPGLADYLARAGVRFVVVRNDLDPDQIGSLPTTTVKRTLEQSGYRRVTGFGPVMTGGRIAHGTPLQVEGLYPRQRAVEVYEPVDRSVPRPGQARLLPVAATAVVSGGPESLLPLAGELRGRAGVLTRDGRPGLASPAVQVSGDGLRRADTRFGLVDANTSYTYTADERNAPDAVQDAGRSPHQILPVHGLAHQTVAELRGARSVTASSYGNWLFHLPQYDPVNAFDGDPGTAWAEGAPGSANGQWLRIGFTGRYDMPSSVRVTPLPQESVRSAATEVRVDTERGSATSLLRPDGSTQTVRTPAGATRWMKLTITGSVARRAGLTGAGFSEIALPHVRVTRLLRLPVDADTQGAAAEIVSLHRTPDPTGLSVTGGESGLHRRFTAGAAGTYEVNASAVPVPGEALDRLLYEVAPERGDRIVATADSTAALGAGLSARNLTDGDLTTAWIAGGRPTIHLGWPGKQAVGEIVLAPAGGLSTRATRVDISSPDGAATAGVDEGGVVRFDPITTDRLDITVTGTAPLTLHNPVADEDLQLPVGFSEVYVPALARYRTPQPPASRAFSLPCGRGPVVTVDGKPYETAAKGTVGDLVQRRPVTVTLCQQGGADPSLELTTGTHTLETGDTGPLAPADVTLTRGTLPPAVAPGRELRIRDWLGDRREVSVGSGAAVYLTTYENYNDGWRATLNGERLAPVRLDGWQQGWRIPAGAGGTVKLTYEPATAYQGGLIGAAVAAAGLVALAAWRRREPATDPARPAPPPPGPWLGTVALTLVAVVIAGWLALLVPALALVAHRRHRLLVPIAFLSLAGAGIAAATGAGDPPGAGTGAFGPAAQLLALTGLFAALVTVRERPPGPARAGDPVTTALPPPAAGGPPGPTGPPAGPGTTSHPPDGPGTASHPPDGPGTASHPPDAEPPVDARGPRRAEPDPPVTSPPPRGTGAGEAPGATEPDPPRGPGTREDGA</sequence>
<organism evidence="5 6">
    <name type="scientific">Streptomyces naganishii JCM 4654</name>
    <dbReference type="NCBI Taxonomy" id="1306179"/>
    <lineage>
        <taxon>Bacteria</taxon>
        <taxon>Bacillati</taxon>
        <taxon>Actinomycetota</taxon>
        <taxon>Actinomycetes</taxon>
        <taxon>Kitasatosporales</taxon>
        <taxon>Streptomycetaceae</taxon>
        <taxon>Streptomyces</taxon>
    </lineage>
</organism>
<accession>A0A919CX93</accession>
<feature type="transmembrane region" description="Helical" evidence="2">
    <location>
        <begin position="31"/>
        <end position="49"/>
    </location>
</feature>
<reference evidence="5" key="2">
    <citation type="submission" date="2020-09" db="EMBL/GenBank/DDBJ databases">
        <authorList>
            <person name="Sun Q."/>
            <person name="Ohkuma M."/>
        </authorList>
    </citation>
    <scope>NUCLEOTIDE SEQUENCE</scope>
    <source>
        <strain evidence="5">JCM 4654</strain>
    </source>
</reference>
<reference evidence="5" key="1">
    <citation type="journal article" date="2014" name="Int. J. Syst. Evol. Microbiol.">
        <title>Complete genome sequence of Corynebacterium casei LMG S-19264T (=DSM 44701T), isolated from a smear-ripened cheese.</title>
        <authorList>
            <consortium name="US DOE Joint Genome Institute (JGI-PGF)"/>
            <person name="Walter F."/>
            <person name="Albersmeier A."/>
            <person name="Kalinowski J."/>
            <person name="Ruckert C."/>
        </authorList>
    </citation>
    <scope>NUCLEOTIDE SEQUENCE</scope>
    <source>
        <strain evidence="5">JCM 4654</strain>
    </source>
</reference>